<evidence type="ECO:0000313" key="2">
    <source>
        <dbReference type="EMBL" id="KAF4660893.1"/>
    </source>
</evidence>
<proteinExistence type="predicted"/>
<feature type="region of interest" description="Disordered" evidence="1">
    <location>
        <begin position="1"/>
        <end position="25"/>
    </location>
</feature>
<evidence type="ECO:0000313" key="3">
    <source>
        <dbReference type="Proteomes" id="UP000570595"/>
    </source>
</evidence>
<dbReference type="Proteomes" id="UP000570595">
    <property type="component" value="Unassembled WGS sequence"/>
</dbReference>
<name>A0A7J6LNV8_PEROL</name>
<accession>A0A7J6LNV8</accession>
<sequence length="74" mass="8111">MLSHCNGPHSRLVRTKSPAKSGRLTAAQEPNMPDALSIILIHPVWNALHLSQEISESKPEGWACRHCSTNPNST</sequence>
<protein>
    <submittedName>
        <fullName evidence="2">Uncharacterized protein</fullName>
    </submittedName>
</protein>
<comment type="caution">
    <text evidence="2">The sequence shown here is derived from an EMBL/GenBank/DDBJ whole genome shotgun (WGS) entry which is preliminary data.</text>
</comment>
<dbReference type="AlphaFoldDB" id="A0A7J6LNV8"/>
<evidence type="ECO:0000256" key="1">
    <source>
        <dbReference type="SAM" id="MobiDB-lite"/>
    </source>
</evidence>
<dbReference type="EMBL" id="JABAHT010000216">
    <property type="protein sequence ID" value="KAF4660893.1"/>
    <property type="molecule type" value="Genomic_DNA"/>
</dbReference>
<organism evidence="2 3">
    <name type="scientific">Perkinsus olseni</name>
    <name type="common">Perkinsus atlanticus</name>
    <dbReference type="NCBI Taxonomy" id="32597"/>
    <lineage>
        <taxon>Eukaryota</taxon>
        <taxon>Sar</taxon>
        <taxon>Alveolata</taxon>
        <taxon>Perkinsozoa</taxon>
        <taxon>Perkinsea</taxon>
        <taxon>Perkinsida</taxon>
        <taxon>Perkinsidae</taxon>
        <taxon>Perkinsus</taxon>
    </lineage>
</organism>
<gene>
    <name evidence="2" type="ORF">FOZ61_003685</name>
</gene>
<reference evidence="2 3" key="1">
    <citation type="submission" date="2020-04" db="EMBL/GenBank/DDBJ databases">
        <title>Perkinsus olseni comparative genomics.</title>
        <authorList>
            <person name="Bogema D.R."/>
        </authorList>
    </citation>
    <scope>NUCLEOTIDE SEQUENCE [LARGE SCALE GENOMIC DNA]</scope>
    <source>
        <strain evidence="2">ATCC PRA-179</strain>
    </source>
</reference>